<keyword evidence="3" id="KW-1185">Reference proteome</keyword>
<dbReference type="EMBL" id="UYRT01087834">
    <property type="protein sequence ID" value="VDN33053.1"/>
    <property type="molecule type" value="Genomic_DNA"/>
</dbReference>
<reference evidence="2 3" key="2">
    <citation type="submission" date="2018-11" db="EMBL/GenBank/DDBJ databases">
        <authorList>
            <consortium name="Pathogen Informatics"/>
        </authorList>
    </citation>
    <scope>NUCLEOTIDE SEQUENCE [LARGE SCALE GENOMIC DNA]</scope>
</reference>
<protein>
    <submittedName>
        <fullName evidence="4">SEC7 domain-containing protein</fullName>
    </submittedName>
</protein>
<dbReference type="OrthoDB" id="10258608at2759"/>
<dbReference type="GO" id="GO:0005085">
    <property type="term" value="F:guanyl-nucleotide exchange factor activity"/>
    <property type="evidence" value="ECO:0007669"/>
    <property type="project" value="InterPro"/>
</dbReference>
<dbReference type="PANTHER" id="PTHR10663">
    <property type="entry name" value="GUANYL-NUCLEOTIDE EXCHANGE FACTOR"/>
    <property type="match status" value="1"/>
</dbReference>
<dbReference type="InterPro" id="IPR000904">
    <property type="entry name" value="Sec7_dom"/>
</dbReference>
<organism evidence="4">
    <name type="scientific">Gongylonema pulchrum</name>
    <dbReference type="NCBI Taxonomy" id="637853"/>
    <lineage>
        <taxon>Eukaryota</taxon>
        <taxon>Metazoa</taxon>
        <taxon>Ecdysozoa</taxon>
        <taxon>Nematoda</taxon>
        <taxon>Chromadorea</taxon>
        <taxon>Rhabditida</taxon>
        <taxon>Spirurina</taxon>
        <taxon>Spiruromorpha</taxon>
        <taxon>Spiruroidea</taxon>
        <taxon>Gongylonematidae</taxon>
        <taxon>Gongylonema</taxon>
    </lineage>
</organism>
<dbReference type="InterPro" id="IPR035999">
    <property type="entry name" value="Sec7_dom_sf"/>
</dbReference>
<accession>A0A183EDL4</accession>
<dbReference type="AlphaFoldDB" id="A0A183EDL4"/>
<dbReference type="PANTHER" id="PTHR10663:SF388">
    <property type="entry name" value="GOLGI-SPECIFIC BREFELDIN A-RESISTANCE GUANINE NUCLEOTIDE EXCHANGE FACTOR 1"/>
    <property type="match status" value="1"/>
</dbReference>
<dbReference type="GO" id="GO:0012505">
    <property type="term" value="C:endomembrane system"/>
    <property type="evidence" value="ECO:0007669"/>
    <property type="project" value="UniProtKB-ARBA"/>
</dbReference>
<dbReference type="Gene3D" id="1.10.1000.11">
    <property type="entry name" value="Arf Nucleotide-binding Site Opener,domain 2"/>
    <property type="match status" value="1"/>
</dbReference>
<dbReference type="WBParaSite" id="GPUH_0001908001-mRNA-1">
    <property type="protein sequence ID" value="GPUH_0001908001-mRNA-1"/>
    <property type="gene ID" value="GPUH_0001908001"/>
</dbReference>
<gene>
    <name evidence="2" type="ORF">GPUH_LOCUS19055</name>
</gene>
<dbReference type="PROSITE" id="PS50190">
    <property type="entry name" value="SEC7"/>
    <property type="match status" value="1"/>
</dbReference>
<dbReference type="GO" id="GO:0032012">
    <property type="term" value="P:regulation of ARF protein signal transduction"/>
    <property type="evidence" value="ECO:0007669"/>
    <property type="project" value="InterPro"/>
</dbReference>
<dbReference type="GO" id="GO:0005737">
    <property type="term" value="C:cytoplasm"/>
    <property type="evidence" value="ECO:0007669"/>
    <property type="project" value="UniProtKB-ARBA"/>
</dbReference>
<reference evidence="4" key="1">
    <citation type="submission" date="2016-06" db="UniProtKB">
        <authorList>
            <consortium name="WormBaseParasite"/>
        </authorList>
    </citation>
    <scope>IDENTIFICATION</scope>
</reference>
<evidence type="ECO:0000313" key="2">
    <source>
        <dbReference type="EMBL" id="VDN33053.1"/>
    </source>
</evidence>
<evidence type="ECO:0000313" key="3">
    <source>
        <dbReference type="Proteomes" id="UP000271098"/>
    </source>
</evidence>
<dbReference type="Pfam" id="PF01369">
    <property type="entry name" value="Sec7"/>
    <property type="match status" value="1"/>
</dbReference>
<proteinExistence type="predicted"/>
<evidence type="ECO:0000313" key="4">
    <source>
        <dbReference type="WBParaSite" id="GPUH_0001908001-mRNA-1"/>
    </source>
</evidence>
<feature type="domain" description="SEC7" evidence="1">
    <location>
        <begin position="2"/>
        <end position="79"/>
    </location>
</feature>
<dbReference type="SUPFAM" id="SSF48425">
    <property type="entry name" value="Sec7 domain"/>
    <property type="match status" value="1"/>
</dbReference>
<dbReference type="GO" id="GO:0016192">
    <property type="term" value="P:vesicle-mediated transport"/>
    <property type="evidence" value="ECO:0007669"/>
    <property type="project" value="UniProtKB-ARBA"/>
</dbReference>
<name>A0A183EDL4_9BILA</name>
<evidence type="ECO:0000259" key="1">
    <source>
        <dbReference type="PROSITE" id="PS50190"/>
    </source>
</evidence>
<dbReference type="InterPro" id="IPR023394">
    <property type="entry name" value="Sec7_C_sf"/>
</dbReference>
<sequence>MIPNHWYRTNGEPFNHVDAAFTLAYAVIMLNTDQHNPQVRRNQRPMQAECFKRNLSGTNGGQDFDQEMLDQMYDAIRNEEIVMPAEQVGIVKENYLWKVLLRRGETSEGEFIHAPAGWNDHDLFGIIWGPASAALSFVFDKSGREIILQRALNGYRKCASIAAHYGMSDVFDNLVIHLCKFSTLMSTTEGNTGQNLEMQRGGVVQEDFCQTAEQIAIAFGENTKAQMAAKAMFQLVHAHGDILREGWKNVLDCIVRLFFARLLPGAITEVEDFVDPKGWVSIQRLRPP</sequence>
<dbReference type="Proteomes" id="UP000271098">
    <property type="component" value="Unassembled WGS sequence"/>
</dbReference>